<comment type="caution">
    <text evidence="2">The sequence shown here is derived from an EMBL/GenBank/DDBJ whole genome shotgun (WGS) entry which is preliminary data.</text>
</comment>
<accession>A0A8K0G5Q3</accession>
<feature type="domain" description="CTLH" evidence="1">
    <location>
        <begin position="69"/>
        <end position="126"/>
    </location>
</feature>
<evidence type="ECO:0000313" key="3">
    <source>
        <dbReference type="Proteomes" id="UP000801492"/>
    </source>
</evidence>
<dbReference type="InterPro" id="IPR006594">
    <property type="entry name" value="LisH"/>
</dbReference>
<reference evidence="2" key="1">
    <citation type="submission" date="2019-08" db="EMBL/GenBank/DDBJ databases">
        <title>The genome of the North American firefly Photinus pyralis.</title>
        <authorList>
            <consortium name="Photinus pyralis genome working group"/>
            <person name="Fallon T.R."/>
            <person name="Sander Lower S.E."/>
            <person name="Weng J.-K."/>
        </authorList>
    </citation>
    <scope>NUCLEOTIDE SEQUENCE</scope>
    <source>
        <strain evidence="2">TRF0915ILg1</strain>
        <tissue evidence="2">Whole body</tissue>
    </source>
</reference>
<dbReference type="Pfam" id="PF08513">
    <property type="entry name" value="LisH"/>
    <property type="match status" value="1"/>
</dbReference>
<dbReference type="PROSITE" id="PS50897">
    <property type="entry name" value="CTLH"/>
    <property type="match status" value="1"/>
</dbReference>
<sequence>MSFSEREKSDRPEVAVSKEEWLKKLESRDISRTCMNKLIMNYLVTEGFKEAAEKFQLESGVNPTVDLNSLDNRIHIRDAIMNGRIQEATALVNQLHPELLDNDRYLYFHLQQLHLIELIRNNLIEEALTFAQSHLCEAGESNTAVLSELERTIALLAFEDPVNSPFGDLLQPAHRQKVASEVNAAILKMEHQESTLPKLSTLLKLILWAQEKLDKKNTKYPRMTNLATAMIEEHK</sequence>
<evidence type="ECO:0000259" key="1">
    <source>
        <dbReference type="PROSITE" id="PS50897"/>
    </source>
</evidence>
<organism evidence="2 3">
    <name type="scientific">Ignelater luminosus</name>
    <name type="common">Cucubano</name>
    <name type="synonym">Pyrophorus luminosus</name>
    <dbReference type="NCBI Taxonomy" id="2038154"/>
    <lineage>
        <taxon>Eukaryota</taxon>
        <taxon>Metazoa</taxon>
        <taxon>Ecdysozoa</taxon>
        <taxon>Arthropoda</taxon>
        <taxon>Hexapoda</taxon>
        <taxon>Insecta</taxon>
        <taxon>Pterygota</taxon>
        <taxon>Neoptera</taxon>
        <taxon>Endopterygota</taxon>
        <taxon>Coleoptera</taxon>
        <taxon>Polyphaga</taxon>
        <taxon>Elateriformia</taxon>
        <taxon>Elateroidea</taxon>
        <taxon>Elateridae</taxon>
        <taxon>Agrypninae</taxon>
        <taxon>Pyrophorini</taxon>
        <taxon>Ignelater</taxon>
    </lineage>
</organism>
<gene>
    <name evidence="2" type="ORF">ILUMI_16706</name>
</gene>
<dbReference type="EMBL" id="VTPC01066446">
    <property type="protein sequence ID" value="KAF2889467.1"/>
    <property type="molecule type" value="Genomic_DNA"/>
</dbReference>
<dbReference type="PROSITE" id="PS50896">
    <property type="entry name" value="LISH"/>
    <property type="match status" value="1"/>
</dbReference>
<dbReference type="SMART" id="SM00667">
    <property type="entry name" value="LisH"/>
    <property type="match status" value="1"/>
</dbReference>
<protein>
    <recommendedName>
        <fullName evidence="1">CTLH domain-containing protein</fullName>
    </recommendedName>
</protein>
<dbReference type="InterPro" id="IPR024964">
    <property type="entry name" value="CTLH/CRA"/>
</dbReference>
<keyword evidence="3" id="KW-1185">Reference proteome</keyword>
<dbReference type="AlphaFoldDB" id="A0A8K0G5Q3"/>
<dbReference type="InterPro" id="IPR050618">
    <property type="entry name" value="Ubq-SigPath_Reg"/>
</dbReference>
<dbReference type="SMART" id="SM00668">
    <property type="entry name" value="CTLH"/>
    <property type="match status" value="1"/>
</dbReference>
<dbReference type="PANTHER" id="PTHR12864">
    <property type="entry name" value="RAN BINDING PROTEIN 9-RELATED"/>
    <property type="match status" value="1"/>
</dbReference>
<dbReference type="SMART" id="SM00757">
    <property type="entry name" value="CRA"/>
    <property type="match status" value="1"/>
</dbReference>
<dbReference type="InterPro" id="IPR013144">
    <property type="entry name" value="CRA_dom"/>
</dbReference>
<name>A0A8K0G5Q3_IGNLU</name>
<dbReference type="Proteomes" id="UP000801492">
    <property type="component" value="Unassembled WGS sequence"/>
</dbReference>
<proteinExistence type="predicted"/>
<dbReference type="InterPro" id="IPR006595">
    <property type="entry name" value="CTLH_C"/>
</dbReference>
<evidence type="ECO:0000313" key="2">
    <source>
        <dbReference type="EMBL" id="KAF2889467.1"/>
    </source>
</evidence>
<dbReference type="Pfam" id="PF10607">
    <property type="entry name" value="CTLH"/>
    <property type="match status" value="1"/>
</dbReference>
<dbReference type="OrthoDB" id="2415936at2759"/>